<dbReference type="PANTHER" id="PTHR47099">
    <property type="entry name" value="METHYLCOBAMIDE:COM METHYLTRANSFERASE MTBA"/>
    <property type="match status" value="1"/>
</dbReference>
<reference evidence="2 3" key="1">
    <citation type="submission" date="2016-10" db="EMBL/GenBank/DDBJ databases">
        <authorList>
            <person name="de Groot N.N."/>
        </authorList>
    </citation>
    <scope>NUCLEOTIDE SEQUENCE [LARGE SCALE GENOMIC DNA]</scope>
    <source>
        <strain evidence="2 3">SLAS-1</strain>
    </source>
</reference>
<dbReference type="STRING" id="321763.SAMN04488692_1019"/>
<sequence>MNSRERFELTIEHREPDRVPVDLGGSIVTSLTAGAYEQLAEYKELDAEAEMIDIVQGLIEPPEILKQEYGCDFARLAMGDPEGWELEIKDGRFADEFGIVRQQAGIYYDIVEFPLADADIDDLETFDWPDPSDPGRTEGLKKKARQLYQESDYVLIADMIFGGLFEQAQRLRGYENFMLDLKMNQKFAHALLDKLLEIYTDFYRKYIDAVGDYVHIFALADDLGTQNNLMISPQTYREFIKPRQRELYDFIREKSGETSIFHHSCGAIFPLIGDLIEIGVDILQSVQTSAAGMDPEKLKQEYGSDITFHGAIDVQQMLPKAEPREVKEKCQEIIEIMSEDGGYIFSPAHNIQPDTPPENIEAMFAAVREVN</sequence>
<name>A0A1G9GUN1_9FIRM</name>
<dbReference type="Pfam" id="PF01208">
    <property type="entry name" value="URO-D"/>
    <property type="match status" value="1"/>
</dbReference>
<dbReference type="Proteomes" id="UP000199476">
    <property type="component" value="Unassembled WGS sequence"/>
</dbReference>
<dbReference type="GO" id="GO:0004853">
    <property type="term" value="F:uroporphyrinogen decarboxylase activity"/>
    <property type="evidence" value="ECO:0007669"/>
    <property type="project" value="InterPro"/>
</dbReference>
<organism evidence="2 3">
    <name type="scientific">Halarsenatibacter silvermanii</name>
    <dbReference type="NCBI Taxonomy" id="321763"/>
    <lineage>
        <taxon>Bacteria</taxon>
        <taxon>Bacillati</taxon>
        <taxon>Bacillota</taxon>
        <taxon>Clostridia</taxon>
        <taxon>Halanaerobiales</taxon>
        <taxon>Halarsenatibacteraceae</taxon>
        <taxon>Halarsenatibacter</taxon>
    </lineage>
</organism>
<dbReference type="OrthoDB" id="9771599at2"/>
<dbReference type="GO" id="GO:0006779">
    <property type="term" value="P:porphyrin-containing compound biosynthetic process"/>
    <property type="evidence" value="ECO:0007669"/>
    <property type="project" value="InterPro"/>
</dbReference>
<dbReference type="Gene3D" id="3.20.20.210">
    <property type="match status" value="1"/>
</dbReference>
<protein>
    <submittedName>
        <fullName evidence="2">Uroporphyrinogen decarboxylase</fullName>
    </submittedName>
</protein>
<gene>
    <name evidence="2" type="ORF">SAMN04488692_1019</name>
</gene>
<dbReference type="InterPro" id="IPR052024">
    <property type="entry name" value="Methanogen_methyltrans"/>
</dbReference>
<feature type="domain" description="Uroporphyrinogen decarboxylase (URO-D)" evidence="1">
    <location>
        <begin position="119"/>
        <end position="369"/>
    </location>
</feature>
<dbReference type="RefSeq" id="WP_089757435.1">
    <property type="nucleotide sequence ID" value="NZ_FNGO01000001.1"/>
</dbReference>
<evidence type="ECO:0000313" key="3">
    <source>
        <dbReference type="Proteomes" id="UP000199476"/>
    </source>
</evidence>
<dbReference type="InterPro" id="IPR000257">
    <property type="entry name" value="Uroporphyrinogen_deCOase"/>
</dbReference>
<dbReference type="InterPro" id="IPR038071">
    <property type="entry name" value="UROD/MetE-like_sf"/>
</dbReference>
<proteinExistence type="predicted"/>
<dbReference type="SUPFAM" id="SSF51726">
    <property type="entry name" value="UROD/MetE-like"/>
    <property type="match status" value="1"/>
</dbReference>
<accession>A0A1G9GUN1</accession>
<keyword evidence="3" id="KW-1185">Reference proteome</keyword>
<dbReference type="PANTHER" id="PTHR47099:SF1">
    <property type="entry name" value="METHYLCOBAMIDE:COM METHYLTRANSFERASE MTBA"/>
    <property type="match status" value="1"/>
</dbReference>
<dbReference type="AlphaFoldDB" id="A0A1G9GUN1"/>
<evidence type="ECO:0000313" key="2">
    <source>
        <dbReference type="EMBL" id="SDL04265.1"/>
    </source>
</evidence>
<dbReference type="EMBL" id="FNGO01000001">
    <property type="protein sequence ID" value="SDL04265.1"/>
    <property type="molecule type" value="Genomic_DNA"/>
</dbReference>
<evidence type="ECO:0000259" key="1">
    <source>
        <dbReference type="Pfam" id="PF01208"/>
    </source>
</evidence>